<feature type="transmembrane region" description="Helical" evidence="8">
    <location>
        <begin position="314"/>
        <end position="333"/>
    </location>
</feature>
<evidence type="ECO:0000313" key="10">
    <source>
        <dbReference type="Proteomes" id="UP000325292"/>
    </source>
</evidence>
<comment type="subcellular location">
    <subcellularLocation>
        <location evidence="1">Cell membrane</location>
        <topology evidence="1">Multi-pass membrane protein</topology>
    </subcellularLocation>
</comment>
<keyword evidence="4 8" id="KW-0812">Transmembrane</keyword>
<evidence type="ECO:0000256" key="4">
    <source>
        <dbReference type="ARBA" id="ARBA00022692"/>
    </source>
</evidence>
<keyword evidence="10" id="KW-1185">Reference proteome</keyword>
<feature type="transmembrane region" description="Helical" evidence="8">
    <location>
        <begin position="217"/>
        <end position="235"/>
    </location>
</feature>
<accession>A0ABM6RUI6</accession>
<feature type="transmembrane region" description="Helical" evidence="8">
    <location>
        <begin position="339"/>
        <end position="361"/>
    </location>
</feature>
<evidence type="ECO:0008006" key="11">
    <source>
        <dbReference type="Google" id="ProtNLM"/>
    </source>
</evidence>
<keyword evidence="6 8" id="KW-0472">Membrane</keyword>
<evidence type="ECO:0000313" key="9">
    <source>
        <dbReference type="EMBL" id="AUW95000.1"/>
    </source>
</evidence>
<sequence length="378" mass="42219">MPQMWTKRHVWIAYLAFVATELWLSVHFPEADVAEYHRYAVAATTYPWFHHWPREYPALSLFIFLLPLLLPVGYRIAFAIWALAALGVMLWRGMSHHGPVWGIRLLGYLAVGTTGLFAQRYDIFAALAALLAIDYALRQKWRLAWAFSVIGFLLKLFPAVFWPVFLIQEWRQTGRWRWDRLAYSVGTGLVVVGFQALGAAHQAFTSYRYLLDRPVEIGSLAASVTAMIAHPHLFYAFGSIDVEAHGLAHGVGVFLTVTGVVAWLAVFYQQYRGRLELVPAVTYTLGILLLTTKVFSAQYLIWLAPLLAMRRGNGFLVASYALTSVGYPIGYAIPGMMPWVVYIFAARNLLLAAGLIALAVVSRSSVPAAPSTGKEHSL</sequence>
<dbReference type="InterPro" id="IPR018584">
    <property type="entry name" value="GT87"/>
</dbReference>
<dbReference type="Proteomes" id="UP000325292">
    <property type="component" value="Chromosome"/>
</dbReference>
<keyword evidence="3" id="KW-0808">Transferase</keyword>
<evidence type="ECO:0000256" key="6">
    <source>
        <dbReference type="ARBA" id="ARBA00023136"/>
    </source>
</evidence>
<evidence type="ECO:0000256" key="3">
    <source>
        <dbReference type="ARBA" id="ARBA00022679"/>
    </source>
</evidence>
<feature type="transmembrane region" description="Helical" evidence="8">
    <location>
        <begin position="280"/>
        <end position="302"/>
    </location>
</feature>
<keyword evidence="2" id="KW-1003">Cell membrane</keyword>
<comment type="similarity">
    <text evidence="7">Belongs to the glycosyltransferase 87 family.</text>
</comment>
<evidence type="ECO:0000256" key="2">
    <source>
        <dbReference type="ARBA" id="ARBA00022475"/>
    </source>
</evidence>
<organism evidence="9 10">
    <name type="scientific">Sulfobacillus thermotolerans</name>
    <dbReference type="NCBI Taxonomy" id="338644"/>
    <lineage>
        <taxon>Bacteria</taxon>
        <taxon>Bacillati</taxon>
        <taxon>Bacillota</taxon>
        <taxon>Clostridia</taxon>
        <taxon>Eubacteriales</taxon>
        <taxon>Clostridiales Family XVII. Incertae Sedis</taxon>
        <taxon>Sulfobacillus</taxon>
    </lineage>
</organism>
<feature type="transmembrane region" description="Helical" evidence="8">
    <location>
        <begin position="58"/>
        <end position="84"/>
    </location>
</feature>
<evidence type="ECO:0000256" key="5">
    <source>
        <dbReference type="ARBA" id="ARBA00022989"/>
    </source>
</evidence>
<reference evidence="9 10" key="1">
    <citation type="journal article" date="2019" name="Sci. Rep.">
        <title>Sulfobacillus thermotolerans: new insights into resistance and metabolic capacities of acidophilic chemolithotrophs.</title>
        <authorList>
            <person name="Panyushkina A.E."/>
            <person name="Babenko V.V."/>
            <person name="Nikitina A.S."/>
            <person name="Selezneva O.V."/>
            <person name="Tsaplina I.A."/>
            <person name="Letarova M.A."/>
            <person name="Kostryukova E.S."/>
            <person name="Letarov A.V."/>
        </authorList>
    </citation>
    <scope>NUCLEOTIDE SEQUENCE [LARGE SCALE GENOMIC DNA]</scope>
    <source>
        <strain evidence="9 10">Kr1</strain>
    </source>
</reference>
<feature type="transmembrane region" description="Helical" evidence="8">
    <location>
        <begin position="145"/>
        <end position="166"/>
    </location>
</feature>
<gene>
    <name evidence="9" type="ORF">BXT84_14415</name>
</gene>
<feature type="transmembrane region" description="Helical" evidence="8">
    <location>
        <begin position="105"/>
        <end position="133"/>
    </location>
</feature>
<evidence type="ECO:0000256" key="7">
    <source>
        <dbReference type="ARBA" id="ARBA00024033"/>
    </source>
</evidence>
<feature type="transmembrane region" description="Helical" evidence="8">
    <location>
        <begin position="247"/>
        <end position="268"/>
    </location>
</feature>
<dbReference type="EMBL" id="CP019454">
    <property type="protein sequence ID" value="AUW95000.1"/>
    <property type="molecule type" value="Genomic_DNA"/>
</dbReference>
<keyword evidence="5 8" id="KW-1133">Transmembrane helix</keyword>
<proteinExistence type="inferred from homology"/>
<protein>
    <recommendedName>
        <fullName evidence="11">DUF2029 domain-containing protein</fullName>
    </recommendedName>
</protein>
<evidence type="ECO:0000256" key="1">
    <source>
        <dbReference type="ARBA" id="ARBA00004651"/>
    </source>
</evidence>
<evidence type="ECO:0000256" key="8">
    <source>
        <dbReference type="SAM" id="Phobius"/>
    </source>
</evidence>
<dbReference type="Pfam" id="PF09594">
    <property type="entry name" value="GT87"/>
    <property type="match status" value="1"/>
</dbReference>
<name>A0ABM6RUI6_9FIRM</name>
<feature type="transmembrane region" description="Helical" evidence="8">
    <location>
        <begin position="178"/>
        <end position="197"/>
    </location>
</feature>